<dbReference type="InterPro" id="IPR027417">
    <property type="entry name" value="P-loop_NTPase"/>
</dbReference>
<dbReference type="Pfam" id="PF00271">
    <property type="entry name" value="Helicase_C"/>
    <property type="match status" value="1"/>
</dbReference>
<evidence type="ECO:0000259" key="7">
    <source>
        <dbReference type="PROSITE" id="PS51194"/>
    </source>
</evidence>
<keyword evidence="1" id="KW-0547">Nucleotide-binding</keyword>
<dbReference type="PROSITE" id="PS51192">
    <property type="entry name" value="HELICASE_ATP_BIND_1"/>
    <property type="match status" value="1"/>
</dbReference>
<organism evidence="8 9">
    <name type="scientific">Aquimarina rubra</name>
    <dbReference type="NCBI Taxonomy" id="1920033"/>
    <lineage>
        <taxon>Bacteria</taxon>
        <taxon>Pseudomonadati</taxon>
        <taxon>Bacteroidota</taxon>
        <taxon>Flavobacteriia</taxon>
        <taxon>Flavobacteriales</taxon>
        <taxon>Flavobacteriaceae</taxon>
        <taxon>Aquimarina</taxon>
    </lineage>
</organism>
<dbReference type="Pfam" id="PF00270">
    <property type="entry name" value="DEAD"/>
    <property type="match status" value="1"/>
</dbReference>
<feature type="domain" description="Helicase C-terminal" evidence="7">
    <location>
        <begin position="219"/>
        <end position="366"/>
    </location>
</feature>
<proteinExistence type="inferred from homology"/>
<dbReference type="Pfam" id="PF03880">
    <property type="entry name" value="DbpA"/>
    <property type="match status" value="1"/>
</dbReference>
<dbReference type="PROSITE" id="PS51194">
    <property type="entry name" value="HELICASE_CTER"/>
    <property type="match status" value="1"/>
</dbReference>
<dbReference type="GO" id="GO:0004386">
    <property type="term" value="F:helicase activity"/>
    <property type="evidence" value="ECO:0007669"/>
    <property type="project" value="UniProtKB-KW"/>
</dbReference>
<accession>A0ABW5LCY5</accession>
<dbReference type="Gene3D" id="3.40.50.300">
    <property type="entry name" value="P-loop containing nucleotide triphosphate hydrolases"/>
    <property type="match status" value="2"/>
</dbReference>
<gene>
    <name evidence="8" type="ORF">ACFSR1_05000</name>
</gene>
<dbReference type="CDD" id="cd00268">
    <property type="entry name" value="DEADc"/>
    <property type="match status" value="1"/>
</dbReference>
<name>A0ABW5LCY5_9FLAO</name>
<keyword evidence="4" id="KW-0067">ATP-binding</keyword>
<dbReference type="SUPFAM" id="SSF52540">
    <property type="entry name" value="P-loop containing nucleoside triphosphate hydrolases"/>
    <property type="match status" value="1"/>
</dbReference>
<reference evidence="9" key="1">
    <citation type="journal article" date="2019" name="Int. J. Syst. Evol. Microbiol.">
        <title>The Global Catalogue of Microorganisms (GCM) 10K type strain sequencing project: providing services to taxonomists for standard genome sequencing and annotation.</title>
        <authorList>
            <consortium name="The Broad Institute Genomics Platform"/>
            <consortium name="The Broad Institute Genome Sequencing Center for Infectious Disease"/>
            <person name="Wu L."/>
            <person name="Ma J."/>
        </authorList>
    </citation>
    <scope>NUCLEOTIDE SEQUENCE [LARGE SCALE GENOMIC DNA]</scope>
    <source>
        <strain evidence="9">KCTC 52274</strain>
    </source>
</reference>
<dbReference type="CDD" id="cd18787">
    <property type="entry name" value="SF2_C_DEAD"/>
    <property type="match status" value="1"/>
</dbReference>
<evidence type="ECO:0000256" key="5">
    <source>
        <dbReference type="ARBA" id="ARBA00038437"/>
    </source>
</evidence>
<comment type="caution">
    <text evidence="8">The sequence shown here is derived from an EMBL/GenBank/DDBJ whole genome shotgun (WGS) entry which is preliminary data.</text>
</comment>
<protein>
    <submittedName>
        <fullName evidence="8">DEAD/DEAH box helicase</fullName>
        <ecNumber evidence="8">3.6.4.-</ecNumber>
    </submittedName>
</protein>
<dbReference type="InterPro" id="IPR001650">
    <property type="entry name" value="Helicase_C-like"/>
</dbReference>
<comment type="similarity">
    <text evidence="5">Belongs to the DEAD box helicase family.</text>
</comment>
<dbReference type="InterPro" id="IPR044742">
    <property type="entry name" value="DEAD/DEAH_RhlB"/>
</dbReference>
<keyword evidence="9" id="KW-1185">Reference proteome</keyword>
<evidence type="ECO:0000256" key="1">
    <source>
        <dbReference type="ARBA" id="ARBA00022741"/>
    </source>
</evidence>
<sequence length="436" mass="48726">MSSTIKNQQHILQKLGISTLNPMQEEAKLAISSSDNVVLLSPTGTGKTVAFLLPIIETLDSDCAEIQTLILVPSRELAIQIEQVARDMGTGYKVNAVYGGRSGSQDKLDLRHRPAILIGTPGRVADRLRRDSFSVDHINTIVLDEFDKSLEVGFEAEMTEIIEALPNIQKRVLTSATQEVAIPEFVGLQNPVRIDYLDEGSSQLKIKTIISDTKDKLPTLVKALSHIGNQPGIIFCNYKESIQRVSDFLKEHKISHGCFYGGMEQKDRERALIKFRNGTHQIIIATDLAARGIDVPEIKYIIHYHLPLKSQEFTHRNGRTARMNTDGTAYILQWKNEVLPEFITDIEEEVLEDAPIPKPSDWKTLFISGGRRDKISKGDIAGLFFKQGKLSKDELGTIEIKPDCAFVAVKASKAKKVIEQVTNTRLKKKKVRVSMI</sequence>
<keyword evidence="3 8" id="KW-0347">Helicase</keyword>
<dbReference type="SMART" id="SM00490">
    <property type="entry name" value="HELICc"/>
    <property type="match status" value="1"/>
</dbReference>
<dbReference type="RefSeq" id="WP_378290234.1">
    <property type="nucleotide sequence ID" value="NZ_JBHULE010000008.1"/>
</dbReference>
<feature type="domain" description="Helicase ATP-binding" evidence="6">
    <location>
        <begin position="28"/>
        <end position="196"/>
    </location>
</feature>
<dbReference type="Proteomes" id="UP001597319">
    <property type="component" value="Unassembled WGS sequence"/>
</dbReference>
<evidence type="ECO:0000256" key="4">
    <source>
        <dbReference type="ARBA" id="ARBA00022840"/>
    </source>
</evidence>
<dbReference type="PANTHER" id="PTHR47959">
    <property type="entry name" value="ATP-DEPENDENT RNA HELICASE RHLE-RELATED"/>
    <property type="match status" value="1"/>
</dbReference>
<dbReference type="InterPro" id="IPR012677">
    <property type="entry name" value="Nucleotide-bd_a/b_plait_sf"/>
</dbReference>
<dbReference type="InterPro" id="IPR050079">
    <property type="entry name" value="DEAD_box_RNA_helicase"/>
</dbReference>
<dbReference type="CDD" id="cd12252">
    <property type="entry name" value="RRM_DbpA"/>
    <property type="match status" value="1"/>
</dbReference>
<dbReference type="Gene3D" id="3.30.70.330">
    <property type="match status" value="1"/>
</dbReference>
<evidence type="ECO:0000256" key="2">
    <source>
        <dbReference type="ARBA" id="ARBA00022801"/>
    </source>
</evidence>
<evidence type="ECO:0000313" key="8">
    <source>
        <dbReference type="EMBL" id="MFD2562016.1"/>
    </source>
</evidence>
<dbReference type="InterPro" id="IPR011545">
    <property type="entry name" value="DEAD/DEAH_box_helicase_dom"/>
</dbReference>
<dbReference type="EC" id="3.6.4.-" evidence="8"/>
<keyword evidence="2 8" id="KW-0378">Hydrolase</keyword>
<dbReference type="GO" id="GO:0016787">
    <property type="term" value="F:hydrolase activity"/>
    <property type="evidence" value="ECO:0007669"/>
    <property type="project" value="UniProtKB-KW"/>
</dbReference>
<dbReference type="InterPro" id="IPR005580">
    <property type="entry name" value="DbpA/CsdA_RNA-bd_dom"/>
</dbReference>
<dbReference type="SMART" id="SM00487">
    <property type="entry name" value="DEXDc"/>
    <property type="match status" value="1"/>
</dbReference>
<dbReference type="EMBL" id="JBHULE010000008">
    <property type="protein sequence ID" value="MFD2562016.1"/>
    <property type="molecule type" value="Genomic_DNA"/>
</dbReference>
<dbReference type="PANTHER" id="PTHR47959:SF1">
    <property type="entry name" value="ATP-DEPENDENT RNA HELICASE DBPA"/>
    <property type="match status" value="1"/>
</dbReference>
<evidence type="ECO:0000256" key="3">
    <source>
        <dbReference type="ARBA" id="ARBA00022806"/>
    </source>
</evidence>
<evidence type="ECO:0000313" key="9">
    <source>
        <dbReference type="Proteomes" id="UP001597319"/>
    </source>
</evidence>
<dbReference type="InterPro" id="IPR014001">
    <property type="entry name" value="Helicase_ATP-bd"/>
</dbReference>
<evidence type="ECO:0000259" key="6">
    <source>
        <dbReference type="PROSITE" id="PS51192"/>
    </source>
</evidence>